<feature type="binding site" evidence="1">
    <location>
        <position position="29"/>
    </location>
    <ligand>
        <name>Zn(2+)</name>
        <dbReference type="ChEBI" id="CHEBI:29105"/>
    </ligand>
</feature>
<organism evidence="4 5">
    <name type="scientific">Cryobacterium tagatosivorans</name>
    <dbReference type="NCBI Taxonomy" id="1259199"/>
    <lineage>
        <taxon>Bacteria</taxon>
        <taxon>Bacillati</taxon>
        <taxon>Actinomycetota</taxon>
        <taxon>Actinomycetes</taxon>
        <taxon>Micrococcales</taxon>
        <taxon>Microbacteriaceae</taxon>
        <taxon>Cryobacterium</taxon>
    </lineage>
</organism>
<keyword evidence="4" id="KW-0489">Methyltransferase</keyword>
<feature type="binding site" evidence="2">
    <location>
        <position position="72"/>
    </location>
    <ligand>
        <name>S-adenosyl-L-methionine</name>
        <dbReference type="ChEBI" id="CHEBI:59789"/>
    </ligand>
</feature>
<comment type="caution">
    <text evidence="4">The sequence shown here is derived from an EMBL/GenBank/DDBJ whole genome shotgun (WGS) entry which is preliminary data.</text>
</comment>
<feature type="binding site" evidence="1">
    <location>
        <position position="33"/>
    </location>
    <ligand>
        <name>Zn(2+)</name>
        <dbReference type="ChEBI" id="CHEBI:29105"/>
    </ligand>
</feature>
<dbReference type="GO" id="GO:0008168">
    <property type="term" value="F:methyltransferase activity"/>
    <property type="evidence" value="ECO:0007669"/>
    <property type="project" value="UniProtKB-KW"/>
</dbReference>
<dbReference type="PIRSF" id="PIRSF018249">
    <property type="entry name" value="MyrA_prd"/>
    <property type="match status" value="1"/>
</dbReference>
<feature type="domain" description="Methyltransferase" evidence="3">
    <location>
        <begin position="91"/>
        <end position="175"/>
    </location>
</feature>
<dbReference type="InterPro" id="IPR029063">
    <property type="entry name" value="SAM-dependent_MTases_sf"/>
</dbReference>
<keyword evidence="2" id="KW-0949">S-adenosyl-L-methionine</keyword>
<dbReference type="Gene3D" id="3.40.50.150">
    <property type="entry name" value="Vaccinia Virus protein VP39"/>
    <property type="match status" value="1"/>
</dbReference>
<dbReference type="AlphaFoldDB" id="A0A4R8UEU3"/>
<evidence type="ECO:0000256" key="1">
    <source>
        <dbReference type="PIRSR" id="PIRSR018249-1"/>
    </source>
</evidence>
<dbReference type="GO" id="GO:0032259">
    <property type="term" value="P:methylation"/>
    <property type="evidence" value="ECO:0007669"/>
    <property type="project" value="UniProtKB-KW"/>
</dbReference>
<dbReference type="InterPro" id="IPR050508">
    <property type="entry name" value="Methyltransf_Superfamily"/>
</dbReference>
<name>A0A4R8UEU3_9MICO</name>
<keyword evidence="1" id="KW-0479">Metal-binding</keyword>
<feature type="binding site" evidence="2">
    <location>
        <position position="186"/>
    </location>
    <ligand>
        <name>S-adenosyl-L-methionine</name>
        <dbReference type="ChEBI" id="CHEBI:59789"/>
    </ligand>
</feature>
<dbReference type="SUPFAM" id="SSF53335">
    <property type="entry name" value="S-adenosyl-L-methionine-dependent methyltransferases"/>
    <property type="match status" value="1"/>
</dbReference>
<dbReference type="OrthoDB" id="108476at2"/>
<feature type="binding site" evidence="2">
    <location>
        <begin position="98"/>
        <end position="99"/>
    </location>
    <ligand>
        <name>S-adenosyl-L-methionine</name>
        <dbReference type="ChEBI" id="CHEBI:59789"/>
    </ligand>
</feature>
<dbReference type="Pfam" id="PF13649">
    <property type="entry name" value="Methyltransf_25"/>
    <property type="match status" value="1"/>
</dbReference>
<sequence length="276" mass="29251">MSLQTLSEWLRCPNCLQPLSPGGPLVLTCPAGHNFDVNKRGFLSALGGSRGLIGDSAEMLDARESFLSAGWFEPLRDSLAALVSAEAPSRVLDVGCGTGYYLRGVLAACPAARALGLDISPAAVLRTVRGDDRIDGLVADVWSPLPVRDAAADVILTVFAPRNPVEFHRVLRPQGLLAVVIPQSTHLRELREAGLALDVQTDKAAQLREGLAPWFDLESRSALSRTLSLSPAEVRALIGMGPSAHHAAPEAAGAPGAEPWTVTTAFEVIGFRRRPG</sequence>
<dbReference type="PANTHER" id="PTHR42912">
    <property type="entry name" value="METHYLTRANSFERASE"/>
    <property type="match status" value="1"/>
</dbReference>
<dbReference type="CDD" id="cd02440">
    <property type="entry name" value="AdoMet_MTases"/>
    <property type="match status" value="1"/>
</dbReference>
<keyword evidence="5" id="KW-1185">Reference proteome</keyword>
<evidence type="ECO:0000256" key="2">
    <source>
        <dbReference type="PIRSR" id="PIRSR018249-2"/>
    </source>
</evidence>
<accession>A0A4R8UEU3</accession>
<evidence type="ECO:0000313" key="4">
    <source>
        <dbReference type="EMBL" id="TFB49467.1"/>
    </source>
</evidence>
<dbReference type="InterPro" id="IPR016718">
    <property type="entry name" value="rRNA_m1G-MeTrfase_A_prd"/>
</dbReference>
<evidence type="ECO:0000259" key="3">
    <source>
        <dbReference type="Pfam" id="PF13649"/>
    </source>
</evidence>
<dbReference type="PANTHER" id="PTHR42912:SF45">
    <property type="entry name" value="23S RRNA (GUANINE(745)-N(1))-METHYLTRANSFERASE"/>
    <property type="match status" value="1"/>
</dbReference>
<dbReference type="EMBL" id="SOEZ01000057">
    <property type="protein sequence ID" value="TFB49467.1"/>
    <property type="molecule type" value="Genomic_DNA"/>
</dbReference>
<dbReference type="Proteomes" id="UP000297866">
    <property type="component" value="Unassembled WGS sequence"/>
</dbReference>
<reference evidence="4 5" key="1">
    <citation type="submission" date="2019-03" db="EMBL/GenBank/DDBJ databases">
        <title>Genomics of glacier-inhabiting Cryobacterium strains.</title>
        <authorList>
            <person name="Liu Q."/>
            <person name="Xin Y.-H."/>
        </authorList>
    </citation>
    <scope>NUCLEOTIDE SEQUENCE [LARGE SCALE GENOMIC DNA]</scope>
    <source>
        <strain evidence="4 5">Sr47</strain>
    </source>
</reference>
<gene>
    <name evidence="4" type="ORF">E3O23_11485</name>
</gene>
<keyword evidence="1" id="KW-0862">Zinc</keyword>
<keyword evidence="4" id="KW-0808">Transferase</keyword>
<dbReference type="InterPro" id="IPR041698">
    <property type="entry name" value="Methyltransf_25"/>
</dbReference>
<proteinExistence type="predicted"/>
<dbReference type="GO" id="GO:0046872">
    <property type="term" value="F:metal ion binding"/>
    <property type="evidence" value="ECO:0007669"/>
    <property type="project" value="UniProtKB-KW"/>
</dbReference>
<evidence type="ECO:0000313" key="5">
    <source>
        <dbReference type="Proteomes" id="UP000297866"/>
    </source>
</evidence>
<protein>
    <submittedName>
        <fullName evidence="4">Methyltransferase domain-containing protein</fullName>
    </submittedName>
</protein>